<name>A0A5N5LP25_PANHP</name>
<evidence type="ECO:0008006" key="4">
    <source>
        <dbReference type="Google" id="ProtNLM"/>
    </source>
</evidence>
<sequence length="837" mass="92349">MSADAEAEAEAFNDFLTVLLEEISDEINLPLGMLKEVDDGAEAEAINQLLNVLLDQSGEMIDLPLGESGEIVMSADAEAEAEAFNDFLTVLLEEISDEINLPLGDIEAEAEESNNTEKPENTGNGNEKKKRSRRGTRGKGRKINYRKFQDNKAGRSAAEAVERPAEDAETENSTPLADKPMVKADEESEPKEEIQLPETETVNEQLLNEVKAKKKVRRGTRGRGRKINYKKVEDKEAEQNGGRKELTDAKASRDQRERQTERKPQTHTRVWTRRDRACESGWRGPAHCDQRDRRCLISCVKARTLIMGDCLHTSADSLSKLVKWAHSHGTICTLIPSLKHLLTEGAHGNLTALWGCSAGHAYHWPLTSSCKTAHKDRMCYERSSRGISSESLMQGAAAMQSSSTPRFLSSAAKSSKGDSNQTRDSYDFSNCSEPSEMDDNAEEHLFDIVCESSATDEEGDSEPRVTPRKRSTKGPSSDDSTDPGAKKIKQERAEDYYTVANAQAQAASEGAPSCSISQSPKPTSQIRPSSRSSAPHNPQLLEDGDLVGVSSSPPENSSSSVTKHMHTPISGSQNRTHMNSHMNPAANQSAASLSQPGRSDMVEVLPNGDFSLPFEDPSGVVHPEMDILAAQSLSAEPKGDAGCLNSEEPFWPSTSDLCPNSESHSEERKQLEEYITSVDPVTLRNLQAVISRVLRFHEQTRVQVHSPPRPGEQELFPGSGLFLPPYKLACIHQESRQDSMRLFHLLFEHFFTEEDLIGAVAFGKRGKVPDGKKILDRRKVDGIISYVLRCSTLDGWTPVESAKLKKACINKCRLRIGQRKKLAQGPYLFHKSGPSYI</sequence>
<protein>
    <recommendedName>
        <fullName evidence="4">BEN domain-containing protein</fullName>
    </recommendedName>
</protein>
<gene>
    <name evidence="2" type="ORF">PHYPO_G00084500</name>
</gene>
<comment type="caution">
    <text evidence="2">The sequence shown here is derived from an EMBL/GenBank/DDBJ whole genome shotgun (WGS) entry which is preliminary data.</text>
</comment>
<dbReference type="EMBL" id="VFJC01000018">
    <property type="protein sequence ID" value="KAB5543861.1"/>
    <property type="molecule type" value="Genomic_DNA"/>
</dbReference>
<feature type="region of interest" description="Disordered" evidence="1">
    <location>
        <begin position="110"/>
        <end position="271"/>
    </location>
</feature>
<reference evidence="2 3" key="1">
    <citation type="submission" date="2019-06" db="EMBL/GenBank/DDBJ databases">
        <title>A chromosome-scale genome assembly of the striped catfish, Pangasianodon hypophthalmus.</title>
        <authorList>
            <person name="Wen M."/>
            <person name="Zahm M."/>
            <person name="Roques C."/>
            <person name="Cabau C."/>
            <person name="Klopp C."/>
            <person name="Donnadieu C."/>
            <person name="Jouanno E."/>
            <person name="Avarre J.-C."/>
            <person name="Campet M."/>
            <person name="Ha T.T.T."/>
            <person name="Dugue R."/>
            <person name="Lampietro C."/>
            <person name="Louis A."/>
            <person name="Herpin A."/>
            <person name="Echchiki A."/>
            <person name="Berthelot C."/>
            <person name="Parey E."/>
            <person name="Roest-Crollius H."/>
            <person name="Braasch I."/>
            <person name="Postlethwait J."/>
            <person name="Bobe J."/>
            <person name="Montfort J."/>
            <person name="Bouchez O."/>
            <person name="Begum T."/>
            <person name="Schartl M."/>
            <person name="Guiguen Y."/>
        </authorList>
    </citation>
    <scope>NUCLEOTIDE SEQUENCE [LARGE SCALE GENOMIC DNA]</scope>
    <source>
        <strain evidence="2 3">Indonesia</strain>
        <tissue evidence="2">Blood</tissue>
    </source>
</reference>
<dbReference type="Proteomes" id="UP000327468">
    <property type="component" value="Chromosome 17"/>
</dbReference>
<dbReference type="AlphaFoldDB" id="A0A5N5LP25"/>
<feature type="compositionally biased region" description="Basic and acidic residues" evidence="1">
    <location>
        <begin position="230"/>
        <end position="264"/>
    </location>
</feature>
<evidence type="ECO:0000256" key="1">
    <source>
        <dbReference type="SAM" id="MobiDB-lite"/>
    </source>
</evidence>
<feature type="compositionally biased region" description="Basic residues" evidence="1">
    <location>
        <begin position="212"/>
        <end position="229"/>
    </location>
</feature>
<evidence type="ECO:0000313" key="2">
    <source>
        <dbReference type="EMBL" id="KAB5543861.1"/>
    </source>
</evidence>
<feature type="compositionally biased region" description="Low complexity" evidence="1">
    <location>
        <begin position="550"/>
        <end position="560"/>
    </location>
</feature>
<feature type="compositionally biased region" description="Basic and acidic residues" evidence="1">
    <location>
        <begin position="484"/>
        <end position="495"/>
    </location>
</feature>
<feature type="compositionally biased region" description="Polar residues" evidence="1">
    <location>
        <begin position="514"/>
        <end position="536"/>
    </location>
</feature>
<feature type="region of interest" description="Disordered" evidence="1">
    <location>
        <begin position="452"/>
        <end position="595"/>
    </location>
</feature>
<dbReference type="PANTHER" id="PTHR46963:SF1">
    <property type="entry name" value="SIMILAR TO RIKEN CDNA E130308A19"/>
    <property type="match status" value="1"/>
</dbReference>
<feature type="compositionally biased region" description="Polar residues" evidence="1">
    <location>
        <begin position="569"/>
        <end position="595"/>
    </location>
</feature>
<dbReference type="InterPro" id="IPR042838">
    <property type="entry name" value="KIAA1958"/>
</dbReference>
<organism evidence="2 3">
    <name type="scientific">Pangasianodon hypophthalmus</name>
    <name type="common">Striped catfish</name>
    <name type="synonym">Helicophagus hypophthalmus</name>
    <dbReference type="NCBI Taxonomy" id="310915"/>
    <lineage>
        <taxon>Eukaryota</taxon>
        <taxon>Metazoa</taxon>
        <taxon>Chordata</taxon>
        <taxon>Craniata</taxon>
        <taxon>Vertebrata</taxon>
        <taxon>Euteleostomi</taxon>
        <taxon>Actinopterygii</taxon>
        <taxon>Neopterygii</taxon>
        <taxon>Teleostei</taxon>
        <taxon>Ostariophysi</taxon>
        <taxon>Siluriformes</taxon>
        <taxon>Pangasiidae</taxon>
        <taxon>Pangasianodon</taxon>
    </lineage>
</organism>
<keyword evidence="3" id="KW-1185">Reference proteome</keyword>
<dbReference type="PANTHER" id="PTHR46963">
    <property type="entry name" value="SIMILAR TO RIKEN CDNA E130308A19"/>
    <property type="match status" value="1"/>
</dbReference>
<accession>A0A5N5LP25</accession>
<proteinExistence type="predicted"/>
<feature type="region of interest" description="Disordered" evidence="1">
    <location>
        <begin position="391"/>
        <end position="438"/>
    </location>
</feature>
<feature type="compositionally biased region" description="Basic residues" evidence="1">
    <location>
        <begin position="128"/>
        <end position="145"/>
    </location>
</feature>
<feature type="compositionally biased region" description="Polar residues" evidence="1">
    <location>
        <begin position="399"/>
        <end position="433"/>
    </location>
</feature>
<evidence type="ECO:0000313" key="3">
    <source>
        <dbReference type="Proteomes" id="UP000327468"/>
    </source>
</evidence>